<dbReference type="KEGG" id="glz:GLAREA_09872"/>
<evidence type="ECO:0000256" key="1">
    <source>
        <dbReference type="ARBA" id="ARBA00010218"/>
    </source>
</evidence>
<dbReference type="AlphaFoldDB" id="S3D9V2"/>
<feature type="compositionally biased region" description="Polar residues" evidence="2">
    <location>
        <begin position="34"/>
        <end position="45"/>
    </location>
</feature>
<feature type="compositionally biased region" description="Acidic residues" evidence="2">
    <location>
        <begin position="353"/>
        <end position="374"/>
    </location>
</feature>
<comment type="similarity">
    <text evidence="1">Belongs to the IWR1/SLC7A6OS family.</text>
</comment>
<feature type="compositionally biased region" description="Polar residues" evidence="2">
    <location>
        <begin position="70"/>
        <end position="89"/>
    </location>
</feature>
<dbReference type="EMBL" id="KE145368">
    <property type="protein sequence ID" value="EPE28751.1"/>
    <property type="molecule type" value="Genomic_DNA"/>
</dbReference>
<feature type="compositionally biased region" description="Polar residues" evidence="2">
    <location>
        <begin position="263"/>
        <end position="273"/>
    </location>
</feature>
<dbReference type="Proteomes" id="UP000016922">
    <property type="component" value="Unassembled WGS sequence"/>
</dbReference>
<evidence type="ECO:0000259" key="3">
    <source>
        <dbReference type="Pfam" id="PF08574"/>
    </source>
</evidence>
<dbReference type="GO" id="GO:0006606">
    <property type="term" value="P:protein import into nucleus"/>
    <property type="evidence" value="ECO:0007669"/>
    <property type="project" value="InterPro"/>
</dbReference>
<dbReference type="GeneID" id="19468919"/>
<dbReference type="Pfam" id="PF08574">
    <property type="entry name" value="Iwr1"/>
    <property type="match status" value="1"/>
</dbReference>
<accession>S3D9V2</accession>
<dbReference type="InterPro" id="IPR013883">
    <property type="entry name" value="TF_Iwr1_dom"/>
</dbReference>
<feature type="domain" description="Transcription factor Iwr1" evidence="3">
    <location>
        <begin position="318"/>
        <end position="387"/>
    </location>
</feature>
<feature type="region of interest" description="Disordered" evidence="2">
    <location>
        <begin position="353"/>
        <end position="436"/>
    </location>
</feature>
<dbReference type="OMA" id="EYWEHFA"/>
<name>S3D9V2_GLAL2</name>
<evidence type="ECO:0000256" key="2">
    <source>
        <dbReference type="SAM" id="MobiDB-lite"/>
    </source>
</evidence>
<dbReference type="HOGENOM" id="CLU_039754_0_0_1"/>
<proteinExistence type="inferred from homology"/>
<dbReference type="OrthoDB" id="6255506at2759"/>
<evidence type="ECO:0000313" key="4">
    <source>
        <dbReference type="EMBL" id="EPE28751.1"/>
    </source>
</evidence>
<feature type="region of interest" description="Disordered" evidence="2">
    <location>
        <begin position="33"/>
        <end position="108"/>
    </location>
</feature>
<protein>
    <recommendedName>
        <fullName evidence="3">Transcription factor Iwr1 domain-containing protein</fullName>
    </recommendedName>
</protein>
<dbReference type="PANTHER" id="PTHR28063:SF1">
    <property type="entry name" value="RNA POLYMERASE II NUCLEAR LOCALIZATION PROTEIN IWR1"/>
    <property type="match status" value="1"/>
</dbReference>
<evidence type="ECO:0000313" key="5">
    <source>
        <dbReference type="Proteomes" id="UP000016922"/>
    </source>
</evidence>
<dbReference type="STRING" id="1116229.S3D9V2"/>
<feature type="region of interest" description="Disordered" evidence="2">
    <location>
        <begin position="158"/>
        <end position="212"/>
    </location>
</feature>
<feature type="compositionally biased region" description="Acidic residues" evidence="2">
    <location>
        <begin position="383"/>
        <end position="394"/>
    </location>
</feature>
<dbReference type="RefSeq" id="XP_008084659.1">
    <property type="nucleotide sequence ID" value="XM_008086468.1"/>
</dbReference>
<keyword evidence="5" id="KW-1185">Reference proteome</keyword>
<dbReference type="eggNOG" id="ENOG502SE90">
    <property type="taxonomic scope" value="Eukaryota"/>
</dbReference>
<dbReference type="GO" id="GO:0005737">
    <property type="term" value="C:cytoplasm"/>
    <property type="evidence" value="ECO:0007669"/>
    <property type="project" value="TreeGrafter"/>
</dbReference>
<gene>
    <name evidence="4" type="ORF">GLAREA_09872</name>
</gene>
<dbReference type="PANTHER" id="PTHR28063">
    <property type="entry name" value="RNA POLYMERASE II NUCLEAR LOCALIZATION PROTEIN IWR1"/>
    <property type="match status" value="1"/>
</dbReference>
<organism evidence="4 5">
    <name type="scientific">Glarea lozoyensis (strain ATCC 20868 / MF5171)</name>
    <dbReference type="NCBI Taxonomy" id="1116229"/>
    <lineage>
        <taxon>Eukaryota</taxon>
        <taxon>Fungi</taxon>
        <taxon>Dikarya</taxon>
        <taxon>Ascomycota</taxon>
        <taxon>Pezizomycotina</taxon>
        <taxon>Leotiomycetes</taxon>
        <taxon>Helotiales</taxon>
        <taxon>Helotiaceae</taxon>
        <taxon>Glarea</taxon>
    </lineage>
</organism>
<feature type="region of interest" description="Disordered" evidence="2">
    <location>
        <begin position="255"/>
        <end position="283"/>
    </location>
</feature>
<reference evidence="4 5" key="1">
    <citation type="journal article" date="2013" name="BMC Genomics">
        <title>Genomics-driven discovery of the pneumocandin biosynthetic gene cluster in the fungus Glarea lozoyensis.</title>
        <authorList>
            <person name="Chen L."/>
            <person name="Yue Q."/>
            <person name="Zhang X."/>
            <person name="Xiang M."/>
            <person name="Wang C."/>
            <person name="Li S."/>
            <person name="Che Y."/>
            <person name="Ortiz-Lopez F.J."/>
            <person name="Bills G.F."/>
            <person name="Liu X."/>
            <person name="An Z."/>
        </authorList>
    </citation>
    <scope>NUCLEOTIDE SEQUENCE [LARGE SCALE GENOMIC DNA]</scope>
    <source>
        <strain evidence="5">ATCC 20868 / MF5171</strain>
    </source>
</reference>
<dbReference type="InterPro" id="IPR040150">
    <property type="entry name" value="Iwr1"/>
</dbReference>
<sequence length="436" mass="48665">MSQPPTTVQVKRRRTDEPVDFLRVHELTGKRQRTGNFVFSRQPTPITEGASPAIQSQPQAGRQIKPIHRSIQSSNAASNNEGVVTQGEGSSEIAGTEKSANAPVPEVEMEDLTAGNPRRFHMSRKSMQNPLELGKGRKRGATNSLTFMERKARKLPLGTKEVVGTKEVASDVPEESPVETPRPRKKPGLSSRIKGSPATDPTTPKLSPKPAQLQNIRLPNGTIMPWDVNSEVLAAEMQAYTLQEIGRNIEQANKFQSGRDKQISSPLRQSTPSKFKPKKPALRYAERHPEEAAKMNAIDAMDMDDWSSGDEDMGDDSEYIIDTYVRMPAGTLQCSGSPKNFGLLILESQPDIDEFYLEEQDSDEDDEDEDEDENAENHYSADYPDDEVDSDDEFDRNPYSYRHDAFDEDDATFSGDEKPAWLKQSDMSDGEEDDEI</sequence>